<sequence length="155" mass="18199">MHVAELNIGRLNYPIDDSRMADFVDNLGRVNAMAERMPGFVWRLVGDGSNDGALDLRPYPDPMMAVNMSVWETVEHLEQFVWKTVHQRFYNRKAEWFEPMKSHHFVMWPVEEGDIPSLEEAKGRLEHLETHGNSDFAYDWAHLEHIKLWMSQRCG</sequence>
<reference evidence="2" key="1">
    <citation type="submission" date="2020-07" db="EMBL/GenBank/DDBJ databases">
        <title>Huge and variable diversity of episymbiotic CPR bacteria and DPANN archaea in groundwater ecosystems.</title>
        <authorList>
            <person name="He C.Y."/>
            <person name="Keren R."/>
            <person name="Whittaker M."/>
            <person name="Farag I.F."/>
            <person name="Doudna J."/>
            <person name="Cate J.H.D."/>
            <person name="Banfield J.F."/>
        </authorList>
    </citation>
    <scope>NUCLEOTIDE SEQUENCE</scope>
    <source>
        <strain evidence="2">NC_groundwater_1586_Pr3_B-0.1um_66_15</strain>
    </source>
</reference>
<evidence type="ECO:0000259" key="1">
    <source>
        <dbReference type="Pfam" id="PF11695"/>
    </source>
</evidence>
<dbReference type="Pfam" id="PF11695">
    <property type="entry name" value="DUF3291"/>
    <property type="match status" value="1"/>
</dbReference>
<dbReference type="InterPro" id="IPR021708">
    <property type="entry name" value="DUF3291"/>
</dbReference>
<accession>A0A933L3M5</accession>
<evidence type="ECO:0000313" key="3">
    <source>
        <dbReference type="Proteomes" id="UP000782610"/>
    </source>
</evidence>
<evidence type="ECO:0000313" key="2">
    <source>
        <dbReference type="EMBL" id="MBI4922562.1"/>
    </source>
</evidence>
<dbReference type="AlphaFoldDB" id="A0A933L3M5"/>
<gene>
    <name evidence="2" type="ORF">HY834_12515</name>
</gene>
<proteinExistence type="predicted"/>
<name>A0A933L3M5_9HYPH</name>
<dbReference type="InterPro" id="IPR011008">
    <property type="entry name" value="Dimeric_a/b-barrel"/>
</dbReference>
<feature type="domain" description="DUF3291" evidence="1">
    <location>
        <begin position="4"/>
        <end position="141"/>
    </location>
</feature>
<dbReference type="SUPFAM" id="SSF54909">
    <property type="entry name" value="Dimeric alpha+beta barrel"/>
    <property type="match status" value="1"/>
</dbReference>
<organism evidence="2 3">
    <name type="scientific">Devosia nanyangense</name>
    <dbReference type="NCBI Taxonomy" id="1228055"/>
    <lineage>
        <taxon>Bacteria</taxon>
        <taxon>Pseudomonadati</taxon>
        <taxon>Pseudomonadota</taxon>
        <taxon>Alphaproteobacteria</taxon>
        <taxon>Hyphomicrobiales</taxon>
        <taxon>Devosiaceae</taxon>
        <taxon>Devosia</taxon>
    </lineage>
</organism>
<dbReference type="EMBL" id="JACRAF010000033">
    <property type="protein sequence ID" value="MBI4922562.1"/>
    <property type="molecule type" value="Genomic_DNA"/>
</dbReference>
<dbReference type="Proteomes" id="UP000782610">
    <property type="component" value="Unassembled WGS sequence"/>
</dbReference>
<comment type="caution">
    <text evidence="2">The sequence shown here is derived from an EMBL/GenBank/DDBJ whole genome shotgun (WGS) entry which is preliminary data.</text>
</comment>
<protein>
    <submittedName>
        <fullName evidence="2">DUF3291 domain-containing protein</fullName>
    </submittedName>
</protein>